<dbReference type="Gene3D" id="1.10.510.10">
    <property type="entry name" value="Transferase(Phosphotransferase) domain 1"/>
    <property type="match status" value="1"/>
</dbReference>
<dbReference type="InterPro" id="IPR011009">
    <property type="entry name" value="Kinase-like_dom_sf"/>
</dbReference>
<dbReference type="OrthoDB" id="4062651at2759"/>
<evidence type="ECO:0000313" key="3">
    <source>
        <dbReference type="Proteomes" id="UP000738349"/>
    </source>
</evidence>
<organism evidence="2 3">
    <name type="scientific">Dactylonectria macrodidyma</name>
    <dbReference type="NCBI Taxonomy" id="307937"/>
    <lineage>
        <taxon>Eukaryota</taxon>
        <taxon>Fungi</taxon>
        <taxon>Dikarya</taxon>
        <taxon>Ascomycota</taxon>
        <taxon>Pezizomycotina</taxon>
        <taxon>Sordariomycetes</taxon>
        <taxon>Hypocreomycetidae</taxon>
        <taxon>Hypocreales</taxon>
        <taxon>Nectriaceae</taxon>
        <taxon>Dactylonectria</taxon>
    </lineage>
</organism>
<gene>
    <name evidence="2" type="ORF">EDB81DRAFT_224653</name>
</gene>
<dbReference type="GO" id="GO:0005524">
    <property type="term" value="F:ATP binding"/>
    <property type="evidence" value="ECO:0007669"/>
    <property type="project" value="InterPro"/>
</dbReference>
<evidence type="ECO:0000259" key="1">
    <source>
        <dbReference type="PROSITE" id="PS50011"/>
    </source>
</evidence>
<sequence length="334" mass="37535">MATIYEDEGSAPPAWSVIEFTCSLTDTDSTLIVTCNSRRVVINIFADNFSSTPALKEKYVFFLDNFDSDIDAEEDFYDWVGEPMLPIFRQLGSLEPIPRSLDVFLSPETYYYTLRADGDSLVAIPRPETKPTSPMFGISIPEDTCSSWPSFKPSDIRLCEDDRIHGPPNPTPAKVMLGDETIAFLKLMRRGDKGFLLNELGTYKQIHNAHLDENLRISRLLGTVRDEQGRVVGLLLTYIDCRRKTLACAAKPSTEDSLRQKWSRQIESSICELHSAGIAWGDAKPDNVLIDQQDDAWLIDFGGSYRAGWVPKELAGTRQGDLVALAKIREFLRV</sequence>
<dbReference type="Pfam" id="PF00069">
    <property type="entry name" value="Pkinase"/>
    <property type="match status" value="1"/>
</dbReference>
<evidence type="ECO:0000313" key="2">
    <source>
        <dbReference type="EMBL" id="KAH7122972.1"/>
    </source>
</evidence>
<protein>
    <recommendedName>
        <fullName evidence="1">Protein kinase domain-containing protein</fullName>
    </recommendedName>
</protein>
<accession>A0A9P9IJX9</accession>
<dbReference type="Proteomes" id="UP000738349">
    <property type="component" value="Unassembled WGS sequence"/>
</dbReference>
<keyword evidence="3" id="KW-1185">Reference proteome</keyword>
<dbReference type="PROSITE" id="PS50011">
    <property type="entry name" value="PROTEIN_KINASE_DOM"/>
    <property type="match status" value="1"/>
</dbReference>
<dbReference type="SUPFAM" id="SSF56112">
    <property type="entry name" value="Protein kinase-like (PK-like)"/>
    <property type="match status" value="1"/>
</dbReference>
<dbReference type="EMBL" id="JAGMUV010000023">
    <property type="protein sequence ID" value="KAH7122972.1"/>
    <property type="molecule type" value="Genomic_DNA"/>
</dbReference>
<proteinExistence type="predicted"/>
<dbReference type="InterPro" id="IPR000719">
    <property type="entry name" value="Prot_kinase_dom"/>
</dbReference>
<name>A0A9P9IJX9_9HYPO</name>
<dbReference type="GO" id="GO:0004672">
    <property type="term" value="F:protein kinase activity"/>
    <property type="evidence" value="ECO:0007669"/>
    <property type="project" value="InterPro"/>
</dbReference>
<feature type="domain" description="Protein kinase" evidence="1">
    <location>
        <begin position="161"/>
        <end position="334"/>
    </location>
</feature>
<dbReference type="AlphaFoldDB" id="A0A9P9IJX9"/>
<reference evidence="2" key="1">
    <citation type="journal article" date="2021" name="Nat. Commun.">
        <title>Genetic determinants of endophytism in the Arabidopsis root mycobiome.</title>
        <authorList>
            <person name="Mesny F."/>
            <person name="Miyauchi S."/>
            <person name="Thiergart T."/>
            <person name="Pickel B."/>
            <person name="Atanasova L."/>
            <person name="Karlsson M."/>
            <person name="Huettel B."/>
            <person name="Barry K.W."/>
            <person name="Haridas S."/>
            <person name="Chen C."/>
            <person name="Bauer D."/>
            <person name="Andreopoulos W."/>
            <person name="Pangilinan J."/>
            <person name="LaButti K."/>
            <person name="Riley R."/>
            <person name="Lipzen A."/>
            <person name="Clum A."/>
            <person name="Drula E."/>
            <person name="Henrissat B."/>
            <person name="Kohler A."/>
            <person name="Grigoriev I.V."/>
            <person name="Martin F.M."/>
            <person name="Hacquard S."/>
        </authorList>
    </citation>
    <scope>NUCLEOTIDE SEQUENCE</scope>
    <source>
        <strain evidence="2">MPI-CAGE-AT-0147</strain>
    </source>
</reference>
<comment type="caution">
    <text evidence="2">The sequence shown here is derived from an EMBL/GenBank/DDBJ whole genome shotgun (WGS) entry which is preliminary data.</text>
</comment>